<evidence type="ECO:0000256" key="5">
    <source>
        <dbReference type="ARBA" id="ARBA00023204"/>
    </source>
</evidence>
<organism evidence="7 8">
    <name type="scientific">Massilia violaceinigra</name>
    <dbReference type="NCBI Taxonomy" id="2045208"/>
    <lineage>
        <taxon>Bacteria</taxon>
        <taxon>Pseudomonadati</taxon>
        <taxon>Pseudomonadota</taxon>
        <taxon>Betaproteobacteria</taxon>
        <taxon>Burkholderiales</taxon>
        <taxon>Oxalobacteraceae</taxon>
        <taxon>Telluria group</taxon>
        <taxon>Massilia</taxon>
    </lineage>
</organism>
<dbReference type="NCBIfam" id="TIGR00632">
    <property type="entry name" value="vsr"/>
    <property type="match status" value="1"/>
</dbReference>
<dbReference type="Pfam" id="PF03852">
    <property type="entry name" value="Vsr"/>
    <property type="match status" value="1"/>
</dbReference>
<keyword evidence="3 6" id="KW-0227">DNA damage</keyword>
<proteinExistence type="inferred from homology"/>
<accession>A0ABY4A7V4</accession>
<keyword evidence="4 6" id="KW-0378">Hydrolase</keyword>
<keyword evidence="2 6" id="KW-0255">Endonuclease</keyword>
<dbReference type="Proteomes" id="UP000831532">
    <property type="component" value="Chromosome"/>
</dbReference>
<evidence type="ECO:0000256" key="1">
    <source>
        <dbReference type="ARBA" id="ARBA00022722"/>
    </source>
</evidence>
<dbReference type="CDD" id="cd00221">
    <property type="entry name" value="Vsr"/>
    <property type="match status" value="1"/>
</dbReference>
<dbReference type="SUPFAM" id="SSF52980">
    <property type="entry name" value="Restriction endonuclease-like"/>
    <property type="match status" value="1"/>
</dbReference>
<evidence type="ECO:0000313" key="7">
    <source>
        <dbReference type="EMBL" id="UOD30873.1"/>
    </source>
</evidence>
<dbReference type="GO" id="GO:0004519">
    <property type="term" value="F:endonuclease activity"/>
    <property type="evidence" value="ECO:0007669"/>
    <property type="project" value="UniProtKB-KW"/>
</dbReference>
<evidence type="ECO:0000256" key="6">
    <source>
        <dbReference type="PIRNR" id="PIRNR018267"/>
    </source>
</evidence>
<dbReference type="EC" id="3.1.-.-" evidence="6"/>
<reference evidence="7 8" key="1">
    <citation type="submission" date="2020-10" db="EMBL/GenBank/DDBJ databases">
        <title>Genome analysis of Massilia species.</title>
        <authorList>
            <person name="Jung D.-H."/>
        </authorList>
    </citation>
    <scope>NUCLEOTIDE SEQUENCE [LARGE SCALE GENOMIC DNA]</scope>
    <source>
        <strain evidence="8">sipir</strain>
    </source>
</reference>
<evidence type="ECO:0000256" key="2">
    <source>
        <dbReference type="ARBA" id="ARBA00022759"/>
    </source>
</evidence>
<keyword evidence="5 6" id="KW-0234">DNA repair</keyword>
<keyword evidence="1 6" id="KW-0540">Nuclease</keyword>
<dbReference type="InterPro" id="IPR011335">
    <property type="entry name" value="Restrct_endonuc-II-like"/>
</dbReference>
<dbReference type="PIRSF" id="PIRSF018267">
    <property type="entry name" value="VSR_endonuc"/>
    <property type="match status" value="1"/>
</dbReference>
<dbReference type="EMBL" id="CP063361">
    <property type="protein sequence ID" value="UOD30873.1"/>
    <property type="molecule type" value="Genomic_DNA"/>
</dbReference>
<dbReference type="Gene3D" id="3.40.960.10">
    <property type="entry name" value="VSR Endonuclease"/>
    <property type="match status" value="1"/>
</dbReference>
<keyword evidence="8" id="KW-1185">Reference proteome</keyword>
<evidence type="ECO:0000256" key="4">
    <source>
        <dbReference type="ARBA" id="ARBA00022801"/>
    </source>
</evidence>
<comment type="function">
    <text evidence="6">May nick specific sequences that contain T:G mispairs resulting from m5C-deamination.</text>
</comment>
<gene>
    <name evidence="7" type="primary">vsr</name>
    <name evidence="7" type="ORF">INH39_03820</name>
</gene>
<comment type="similarity">
    <text evidence="6">Belongs to the vsr family.</text>
</comment>
<evidence type="ECO:0000256" key="3">
    <source>
        <dbReference type="ARBA" id="ARBA00022763"/>
    </source>
</evidence>
<evidence type="ECO:0000313" key="8">
    <source>
        <dbReference type="Proteomes" id="UP000831532"/>
    </source>
</evidence>
<protein>
    <recommendedName>
        <fullName evidence="6">Very short patch repair endonuclease</fullName>
        <ecNumber evidence="6">3.1.-.-</ecNumber>
    </recommendedName>
</protein>
<dbReference type="RefSeq" id="WP_243492087.1">
    <property type="nucleotide sequence ID" value="NZ_CP063361.1"/>
</dbReference>
<dbReference type="InterPro" id="IPR004603">
    <property type="entry name" value="DNA_mismatch_endonuc_vsr"/>
</dbReference>
<name>A0ABY4A7V4_9BURK</name>
<sequence>MDKLTSEHRSWLMRQVKAKNTKPEIAVRRLIYAAGFRYRLHVTHLPGKPDIVFLGRRKVIFVHGCFWHGHDGCRYGRLPKEREDFWREKIKNNQARDLRNIIDLETTAWKVLVVWQCELKDCESLLEKLNEFIKKK</sequence>